<dbReference type="VEuPathDB" id="ToxoDB:EAH_00005350"/>
<feature type="region of interest" description="Disordered" evidence="1">
    <location>
        <begin position="967"/>
        <end position="986"/>
    </location>
</feature>
<dbReference type="GeneID" id="25268605"/>
<dbReference type="RefSeq" id="XP_013248285.1">
    <property type="nucleotide sequence ID" value="XM_013392831.1"/>
</dbReference>
<accession>U6GPT2</accession>
<evidence type="ECO:0000313" key="3">
    <source>
        <dbReference type="Proteomes" id="UP000018050"/>
    </source>
</evidence>
<evidence type="ECO:0000313" key="2">
    <source>
        <dbReference type="EMBL" id="CDI82231.1"/>
    </source>
</evidence>
<feature type="region of interest" description="Disordered" evidence="1">
    <location>
        <begin position="411"/>
        <end position="434"/>
    </location>
</feature>
<name>U6GPT2_EIMAC</name>
<reference evidence="2" key="2">
    <citation type="submission" date="2013-10" db="EMBL/GenBank/DDBJ databases">
        <authorList>
            <person name="Aslett M."/>
        </authorList>
    </citation>
    <scope>NUCLEOTIDE SEQUENCE [LARGE SCALE GENOMIC DNA]</scope>
    <source>
        <strain evidence="2">Houghton</strain>
    </source>
</reference>
<evidence type="ECO:0000256" key="1">
    <source>
        <dbReference type="SAM" id="MobiDB-lite"/>
    </source>
</evidence>
<feature type="compositionally biased region" description="Polar residues" evidence="1">
    <location>
        <begin position="576"/>
        <end position="588"/>
    </location>
</feature>
<feature type="compositionally biased region" description="Polar residues" evidence="1">
    <location>
        <begin position="596"/>
        <end position="606"/>
    </location>
</feature>
<dbReference type="OMA" id="WEECERC"/>
<feature type="region of interest" description="Disordered" evidence="1">
    <location>
        <begin position="576"/>
        <end position="635"/>
    </location>
</feature>
<feature type="compositionally biased region" description="Basic and acidic residues" evidence="1">
    <location>
        <begin position="711"/>
        <end position="721"/>
    </location>
</feature>
<organism evidence="2 3">
    <name type="scientific">Eimeria acervulina</name>
    <name type="common">Coccidian parasite</name>
    <dbReference type="NCBI Taxonomy" id="5801"/>
    <lineage>
        <taxon>Eukaryota</taxon>
        <taxon>Sar</taxon>
        <taxon>Alveolata</taxon>
        <taxon>Apicomplexa</taxon>
        <taxon>Conoidasida</taxon>
        <taxon>Coccidia</taxon>
        <taxon>Eucoccidiorida</taxon>
        <taxon>Eimeriorina</taxon>
        <taxon>Eimeriidae</taxon>
        <taxon>Eimeria</taxon>
    </lineage>
</organism>
<dbReference type="OrthoDB" id="348374at2759"/>
<feature type="region of interest" description="Disordered" evidence="1">
    <location>
        <begin position="206"/>
        <end position="225"/>
    </location>
</feature>
<dbReference type="EMBL" id="HG672172">
    <property type="protein sequence ID" value="CDI82231.1"/>
    <property type="molecule type" value="Genomic_DNA"/>
</dbReference>
<reference evidence="2" key="1">
    <citation type="submission" date="2013-10" db="EMBL/GenBank/DDBJ databases">
        <title>Genomic analysis of the causative agents of coccidiosis in chickens.</title>
        <authorList>
            <person name="Reid A.J."/>
            <person name="Blake D."/>
            <person name="Billington K."/>
            <person name="Browne H."/>
            <person name="Dunn M."/>
            <person name="Hung S."/>
            <person name="Kawahara F."/>
            <person name="Miranda-Saavedra D."/>
            <person name="Mourier T."/>
            <person name="Nagra H."/>
            <person name="Otto T.D."/>
            <person name="Rawlings N."/>
            <person name="Sanchez A."/>
            <person name="Sanders M."/>
            <person name="Subramaniam C."/>
            <person name="Tay Y."/>
            <person name="Dear P."/>
            <person name="Doerig C."/>
            <person name="Gruber A."/>
            <person name="Parkinson J."/>
            <person name="Shirley M."/>
            <person name="Wan K.L."/>
            <person name="Berriman M."/>
            <person name="Tomley F."/>
            <person name="Pain A."/>
        </authorList>
    </citation>
    <scope>NUCLEOTIDE SEQUENCE [LARGE SCALE GENOMIC DNA]</scope>
    <source>
        <strain evidence="2">Houghton</strain>
    </source>
</reference>
<dbReference type="Proteomes" id="UP000018050">
    <property type="component" value="Unassembled WGS sequence"/>
</dbReference>
<proteinExistence type="predicted"/>
<feature type="region of interest" description="Disordered" evidence="1">
    <location>
        <begin position="695"/>
        <end position="721"/>
    </location>
</feature>
<sequence>MQDTNLLPNVHLSRTGQPADFRLTHRLLGGCSGKACGNGSTASIQPADEYYREENMYRNPSPAQQARSRVGAATQTVKCSCSSHYKCPSRGQAHEQEQKQLLGQTAGFNSLNERSSCLHEAHGGIVAAPCAASSHPERDACEAAVGRSLSEASAAEKFQEKLNCEGDEDARPAAAEPSAFRSASQCASLSTNVDSETAESIFRDSHLNSSFVGGPPPRSREWGGLPTHNGLYRRACVEMHKASTSSAKQTDSKDECAEAAQTGRAALDAPLRQTFEASSLGASWDASQLGSAAASVASTGEPCSVCCSSSSLRASANLRDRNRRQPPDGSRPCATELNPSWEECERCSASQCDAEEGHPLERSALGGLEGPEAALREAPPEECATWGQQLCDCLPPYKDCGNAREHSEQTTVSTALASSSTQLPSASSPVPDRRPSCSCSPISDACSSGVSACAGMPGRPSSDASVQLSVSEESRCATPQLAPPINRSINGSQGQPEETRACIAGLHRRKIRLLKTSGGDSHSSSALNFMMDFGALGFLPSMPVLNIAARIIQRHWRRARYRLRAPTIAGELQKASTVTDEQVRQQHTGRPPLATWETSSYASTSHGRAGPPTIQQHQQGKPTAPGREAPPETDACTDASMKHLRTRGGTAFEGCLAAYPAAGKILRGGEQPTFISEGPPKQCCLQKETLNLCGRERSAEPHRPSSSSCPRDGEAEPADTREHVATAHAAAQDFFLETDEENNATSEGLPPEGSVSSDAEFAALLREAEVHDRMQEMMSLWPERCASSFPGTPKMRLYESLNPTSAQVSAGGPPVVAAAKASNEAVSPSPAARTSKERGPLWMHATFLSSPEVVSMRGPGVFKAEGCGSPSPEAIQPIFLQQTQTSHQPPSPCLIPQQQTSERCPVALQAAEAKLQGGTNGVTPASISSNNTDASCAAAAAAAQQHAASNSRGTHTTTVESCANNKTLHEHRSTRSRCRSNHLGRPPIPPKDLIAAAEQMALQQRLAQNAQEFRKQLLLQMQQNELHPI</sequence>
<gene>
    <name evidence="2" type="ORF">EAH_00005350</name>
</gene>
<protein>
    <submittedName>
        <fullName evidence="2">Uncharacterized protein</fullName>
    </submittedName>
</protein>
<dbReference type="AlphaFoldDB" id="U6GPT2"/>
<keyword evidence="3" id="KW-1185">Reference proteome</keyword>
<feature type="compositionally biased region" description="Low complexity" evidence="1">
    <location>
        <begin position="411"/>
        <end position="430"/>
    </location>
</feature>